<comment type="cofactor">
    <cofactor evidence="1">
        <name>thiamine diphosphate</name>
        <dbReference type="ChEBI" id="CHEBI:58937"/>
    </cofactor>
</comment>
<evidence type="ECO:0000256" key="2">
    <source>
        <dbReference type="ARBA" id="ARBA00023052"/>
    </source>
</evidence>
<dbReference type="Proteomes" id="UP000683557">
    <property type="component" value="Chromosome"/>
</dbReference>
<evidence type="ECO:0000256" key="1">
    <source>
        <dbReference type="ARBA" id="ARBA00001964"/>
    </source>
</evidence>
<gene>
    <name evidence="4" type="ORF">KP004_12000</name>
</gene>
<accession>A0ABX8J2I4</accession>
<dbReference type="InterPro" id="IPR050642">
    <property type="entry name" value="PDH_E1_Alpha_Subunit"/>
</dbReference>
<keyword evidence="5" id="KW-1185">Reference proteome</keyword>
<reference evidence="4 5" key="1">
    <citation type="submission" date="2021-06" db="EMBL/GenBank/DDBJ databases">
        <title>Gemonas diversity in paddy soil.</title>
        <authorList>
            <person name="Liu G."/>
        </authorList>
    </citation>
    <scope>NUCLEOTIDE SEQUENCE [LARGE SCALE GENOMIC DNA]</scope>
    <source>
        <strain evidence="4 5">RG10</strain>
    </source>
</reference>
<protein>
    <submittedName>
        <fullName evidence="4">Thiamine pyrophosphate-dependent dehydrogenase E1 component subunit alpha</fullName>
    </submittedName>
</protein>
<keyword evidence="2" id="KW-0786">Thiamine pyrophosphate</keyword>
<proteinExistence type="predicted"/>
<name>A0ABX8J2I4_9BACT</name>
<evidence type="ECO:0000313" key="5">
    <source>
        <dbReference type="Proteomes" id="UP000683557"/>
    </source>
</evidence>
<evidence type="ECO:0000259" key="3">
    <source>
        <dbReference type="Pfam" id="PF00676"/>
    </source>
</evidence>
<dbReference type="CDD" id="cd02000">
    <property type="entry name" value="TPP_E1_PDC_ADC_BCADC"/>
    <property type="match status" value="1"/>
</dbReference>
<feature type="domain" description="Dehydrogenase E1 component" evidence="3">
    <location>
        <begin position="33"/>
        <end position="315"/>
    </location>
</feature>
<dbReference type="Pfam" id="PF00676">
    <property type="entry name" value="E1_dh"/>
    <property type="match status" value="1"/>
</dbReference>
<organism evidence="4 5">
    <name type="scientific">Geomonas oryzisoli</name>
    <dbReference type="NCBI Taxonomy" id="2847992"/>
    <lineage>
        <taxon>Bacteria</taxon>
        <taxon>Pseudomonadati</taxon>
        <taxon>Thermodesulfobacteriota</taxon>
        <taxon>Desulfuromonadia</taxon>
        <taxon>Geobacterales</taxon>
        <taxon>Geobacteraceae</taxon>
        <taxon>Geomonas</taxon>
    </lineage>
</organism>
<dbReference type="RefSeq" id="WP_216798774.1">
    <property type="nucleotide sequence ID" value="NZ_CP076723.1"/>
</dbReference>
<evidence type="ECO:0000313" key="4">
    <source>
        <dbReference type="EMBL" id="QWV91948.1"/>
    </source>
</evidence>
<dbReference type="InterPro" id="IPR001017">
    <property type="entry name" value="DH_E1"/>
</dbReference>
<sequence length="326" mass="36062">MTYSRKLLEDLYATMLRIRISEEGFVEPILNREIRCPVHLCSGEEAIAAGVCSVLEKDDYIFGNHRSHGHYLAKGGGLKEMVAEVFCRETGCSRGRGGSMHLIDPSCGMLGSAPIVGGTISMALGAAMSAWVRGTRQVAVSFFGDGATGEGTLAESLNFAALKKLPIVFVCENNLYSTHLCIDEIRVSRNIYKMALPFGEKGHRIDGNDVLKVYEHAKQAVELCRNGEGPVFLECLTYRQRGHVGPDDNVQGTHTDIRPAAEIKRWLKKDPIKRLEKYLLQQGGFSSQDLQQIRAVIDTEVSEAFDFARQSPFPAKEELSNYVFAQ</sequence>
<dbReference type="PANTHER" id="PTHR11516">
    <property type="entry name" value="PYRUVATE DEHYDROGENASE E1 COMPONENT, ALPHA SUBUNIT BACTERIAL AND ORGANELLAR"/>
    <property type="match status" value="1"/>
</dbReference>
<dbReference type="PANTHER" id="PTHR11516:SF60">
    <property type="entry name" value="PYRUVATE DEHYDROGENASE E1 COMPONENT SUBUNIT ALPHA"/>
    <property type="match status" value="1"/>
</dbReference>
<dbReference type="EMBL" id="CP076723">
    <property type="protein sequence ID" value="QWV91948.1"/>
    <property type="molecule type" value="Genomic_DNA"/>
</dbReference>